<protein>
    <submittedName>
        <fullName evidence="1">Uncharacterized protein</fullName>
    </submittedName>
</protein>
<keyword evidence="2" id="KW-1185">Reference proteome</keyword>
<dbReference type="InParanoid" id="F6H4V8"/>
<gene>
    <name evidence="1" type="ordered locus">VIT_19s0027g00190</name>
</gene>
<dbReference type="Proteomes" id="UP000009183">
    <property type="component" value="Chromosome 19"/>
</dbReference>
<reference evidence="2" key="1">
    <citation type="journal article" date="2007" name="Nature">
        <title>The grapevine genome sequence suggests ancestral hexaploidization in major angiosperm phyla.</title>
        <authorList>
            <consortium name="The French-Italian Public Consortium for Grapevine Genome Characterization."/>
            <person name="Jaillon O."/>
            <person name="Aury J.-M."/>
            <person name="Noel B."/>
            <person name="Policriti A."/>
            <person name="Clepet C."/>
            <person name="Casagrande A."/>
            <person name="Choisne N."/>
            <person name="Aubourg S."/>
            <person name="Vitulo N."/>
            <person name="Jubin C."/>
            <person name="Vezzi A."/>
            <person name="Legeai F."/>
            <person name="Hugueney P."/>
            <person name="Dasilva C."/>
            <person name="Horner D."/>
            <person name="Mica E."/>
            <person name="Jublot D."/>
            <person name="Poulain J."/>
            <person name="Bruyere C."/>
            <person name="Billault A."/>
            <person name="Segurens B."/>
            <person name="Gouyvenoux M."/>
            <person name="Ugarte E."/>
            <person name="Cattonaro F."/>
            <person name="Anthouard V."/>
            <person name="Vico V."/>
            <person name="Del Fabbro C."/>
            <person name="Alaux M."/>
            <person name="Di Gaspero G."/>
            <person name="Dumas V."/>
            <person name="Felice N."/>
            <person name="Paillard S."/>
            <person name="Juman I."/>
            <person name="Moroldo M."/>
            <person name="Scalabrin S."/>
            <person name="Canaguier A."/>
            <person name="Le Clainche I."/>
            <person name="Malacrida G."/>
            <person name="Durand E."/>
            <person name="Pesole G."/>
            <person name="Laucou V."/>
            <person name="Chatelet P."/>
            <person name="Merdinoglu D."/>
            <person name="Delledonne M."/>
            <person name="Pezzotti M."/>
            <person name="Lecharny A."/>
            <person name="Scarpelli C."/>
            <person name="Artiguenave F."/>
            <person name="Pe M.E."/>
            <person name="Valle G."/>
            <person name="Morgante M."/>
            <person name="Caboche M."/>
            <person name="Adam-Blondon A.-F."/>
            <person name="Weissenbach J."/>
            <person name="Quetier F."/>
            <person name="Wincker P."/>
        </authorList>
    </citation>
    <scope>NUCLEOTIDE SEQUENCE [LARGE SCALE GENOMIC DNA]</scope>
    <source>
        <strain evidence="2">cv. Pinot noir / PN40024</strain>
    </source>
</reference>
<dbReference type="AlphaFoldDB" id="F6H4V8"/>
<evidence type="ECO:0000313" key="1">
    <source>
        <dbReference type="EMBL" id="CCB47247.1"/>
    </source>
</evidence>
<dbReference type="PaxDb" id="29760-VIT_19s0027g00190.t01"/>
<sequence>MTTTTISTFSLNGIQFGNTQIAFKK</sequence>
<dbReference type="EMBL" id="FN595234">
    <property type="protein sequence ID" value="CCB47247.1"/>
    <property type="molecule type" value="Genomic_DNA"/>
</dbReference>
<proteinExistence type="predicted"/>
<dbReference type="HOGENOM" id="CLU_3419856_0_0_1"/>
<accession>F6H4V8</accession>
<name>F6H4V8_VITVI</name>
<organism evidence="1 2">
    <name type="scientific">Vitis vinifera</name>
    <name type="common">Grape</name>
    <dbReference type="NCBI Taxonomy" id="29760"/>
    <lineage>
        <taxon>Eukaryota</taxon>
        <taxon>Viridiplantae</taxon>
        <taxon>Streptophyta</taxon>
        <taxon>Embryophyta</taxon>
        <taxon>Tracheophyta</taxon>
        <taxon>Spermatophyta</taxon>
        <taxon>Magnoliopsida</taxon>
        <taxon>eudicotyledons</taxon>
        <taxon>Gunneridae</taxon>
        <taxon>Pentapetalae</taxon>
        <taxon>rosids</taxon>
        <taxon>Vitales</taxon>
        <taxon>Vitaceae</taxon>
        <taxon>Viteae</taxon>
        <taxon>Vitis</taxon>
    </lineage>
</organism>
<evidence type="ECO:0000313" key="2">
    <source>
        <dbReference type="Proteomes" id="UP000009183"/>
    </source>
</evidence>